<dbReference type="InterPro" id="IPR039426">
    <property type="entry name" value="TonB-dep_rcpt-like"/>
</dbReference>
<evidence type="ECO:0000259" key="10">
    <source>
        <dbReference type="Pfam" id="PF00593"/>
    </source>
</evidence>
<evidence type="ECO:0000256" key="6">
    <source>
        <dbReference type="ARBA" id="ARBA00023136"/>
    </source>
</evidence>
<dbReference type="Proteomes" id="UP000219048">
    <property type="component" value="Unassembled WGS sequence"/>
</dbReference>
<dbReference type="InterPro" id="IPR023996">
    <property type="entry name" value="TonB-dep_OMP_SusC/RagA"/>
</dbReference>
<feature type="domain" description="TonB-dependent receptor-like beta-barrel" evidence="10">
    <location>
        <begin position="502"/>
        <end position="1076"/>
    </location>
</feature>
<dbReference type="InterPro" id="IPR023997">
    <property type="entry name" value="TonB-dep_OMP_SusC/RagA_CS"/>
</dbReference>
<sequence length="1118" mass="122735">MKTKFSRTPIYCRKKISIAIMRAFIFLFCMVAFGFGPKTGFSQNTKIKIDADDLITVEQVFELIRQQTDHTFIYRSDLFVDAPKVAVKKGKIRANELLQKSLSFGNFDFQFSDSGSILLERKPTTPKIEVQQSVSGTVVDSNGAPLPGANVLEKGTTNGTQSDFDGNFTINVADEDAVLVVSYIGFSTKEVSVAGQSNIRVALQEDAESLAEVVLVGYGTQRKEELTAAITSVDVEEIQKIPTADIATAMQGQVAGLNVAIASGVPGSDPVIRIRGLGTIGNNNPLFVIDGIPGDLSYVNPADIKNISILKDASAATIYGSRASNGVVIVTTKRGRSGEPRVTVNSFISTHTITNDLDVASRDQHNQIKLESYANAGETPAPYITNGTQYADSDWSDAYLKSGFEQKHDVSISGGTEQMNYNFSGGYYSNTGTIIKTDYNRINTRLNMDFKLFDDRLKVSPGIGFSRKNRENFSENLGGGNAGFSPLLSVYTQLPHKSIYDANTLNGFATPPPELGSENPVGLRSIIDNKNQDDYLQFTLSAELQLFDGLSYQFQYGGNVENVHRAVFVPLYDFGPQSNNDRPSLFERRSRTNEWTLNNMLNYQKQFGNHDLGVLLGASREESHFRSIQGENNELSSDQLDALSAGIGDQSIAGFNSTSTLQSLFGRLNYNFANKYYLQSSVRRDGSSRFGPDNKYGTFYSVSLGWAVHNEDFFNSEIISQLKPRFSYGILGNQLIGDHLFLTRIGSGGQRLNYPFGEGVSQAVLVGALSTTLPTPDIQWEETATTNFGVDLGILDNKFRFTFDYFTSETDGMLVNVPIPASSGITIFPLTNGGNMENKGWEVSAAYSKNEGDFNFDVTANFSGSKNEITKLGIADEAFTDGFIEFNNFPTTRTEVGGEVGRFYLFQADGIFQNQAEIDAHGVQPDAAPGDLRFTDTNGDGVLGDDDKQYFGSGLPKLEYGLTFNAEYKNFDLSLFFQGVSGNKIYNGVKMWLYRTDRNNMSADLVNAWSTSNTGSGIPRNVFGDPNNNIRPSSYFLEDGDYLRLKNLQIGYTLPESIVDKTFISSARLYFTANNLLTLTNYSGFDPGLGNGGTFTRGVDRGYYPLTKSFVLGINVSL</sequence>
<dbReference type="EMBL" id="OBEH01000003">
    <property type="protein sequence ID" value="SNZ00448.1"/>
    <property type="molecule type" value="Genomic_DNA"/>
</dbReference>
<keyword evidence="4 8" id="KW-0812">Transmembrane</keyword>
<dbReference type="OrthoDB" id="9768177at2"/>
<dbReference type="Pfam" id="PF13715">
    <property type="entry name" value="CarbopepD_reg_2"/>
    <property type="match status" value="1"/>
</dbReference>
<dbReference type="NCBIfam" id="TIGR04056">
    <property type="entry name" value="OMP_RagA_SusC"/>
    <property type="match status" value="1"/>
</dbReference>
<dbReference type="Gene3D" id="2.60.40.1120">
    <property type="entry name" value="Carboxypeptidase-like, regulatory domain"/>
    <property type="match status" value="1"/>
</dbReference>
<evidence type="ECO:0000256" key="1">
    <source>
        <dbReference type="ARBA" id="ARBA00004571"/>
    </source>
</evidence>
<keyword evidence="2 8" id="KW-0813">Transport</keyword>
<dbReference type="InterPro" id="IPR012910">
    <property type="entry name" value="Plug_dom"/>
</dbReference>
<evidence type="ECO:0000256" key="5">
    <source>
        <dbReference type="ARBA" id="ARBA00023077"/>
    </source>
</evidence>
<comment type="subcellular location">
    <subcellularLocation>
        <location evidence="1 8">Cell outer membrane</location>
        <topology evidence="1 8">Multi-pass membrane protein</topology>
    </subcellularLocation>
</comment>
<name>A0A285MTJ3_9FLAO</name>
<dbReference type="InterPro" id="IPR037066">
    <property type="entry name" value="Plug_dom_sf"/>
</dbReference>
<dbReference type="InterPro" id="IPR036942">
    <property type="entry name" value="Beta-barrel_TonB_sf"/>
</dbReference>
<evidence type="ECO:0000256" key="9">
    <source>
        <dbReference type="RuleBase" id="RU003357"/>
    </source>
</evidence>
<organism evidence="12 13">
    <name type="scientific">Flagellimonas pacifica</name>
    <dbReference type="NCBI Taxonomy" id="1247520"/>
    <lineage>
        <taxon>Bacteria</taxon>
        <taxon>Pseudomonadati</taxon>
        <taxon>Bacteroidota</taxon>
        <taxon>Flavobacteriia</taxon>
        <taxon>Flavobacteriales</taxon>
        <taxon>Flavobacteriaceae</taxon>
        <taxon>Flagellimonas</taxon>
    </lineage>
</organism>
<evidence type="ECO:0000313" key="12">
    <source>
        <dbReference type="EMBL" id="SNZ00448.1"/>
    </source>
</evidence>
<dbReference type="RefSeq" id="WP_097045909.1">
    <property type="nucleotide sequence ID" value="NZ_OBEH01000003.1"/>
</dbReference>
<reference evidence="13" key="1">
    <citation type="submission" date="2017-09" db="EMBL/GenBank/DDBJ databases">
        <authorList>
            <person name="Varghese N."/>
            <person name="Submissions S."/>
        </authorList>
    </citation>
    <scope>NUCLEOTIDE SEQUENCE [LARGE SCALE GENOMIC DNA]</scope>
    <source>
        <strain evidence="13">DSM 25885</strain>
    </source>
</reference>
<dbReference type="GO" id="GO:0009279">
    <property type="term" value="C:cell outer membrane"/>
    <property type="evidence" value="ECO:0007669"/>
    <property type="project" value="UniProtKB-SubCell"/>
</dbReference>
<evidence type="ECO:0000256" key="4">
    <source>
        <dbReference type="ARBA" id="ARBA00022692"/>
    </source>
</evidence>
<accession>A0A285MTJ3</accession>
<dbReference type="FunFam" id="2.60.40.1120:FF:000003">
    <property type="entry name" value="Outer membrane protein Omp121"/>
    <property type="match status" value="1"/>
</dbReference>
<dbReference type="Pfam" id="PF07715">
    <property type="entry name" value="Plug"/>
    <property type="match status" value="1"/>
</dbReference>
<keyword evidence="6 8" id="KW-0472">Membrane</keyword>
<comment type="similarity">
    <text evidence="8 9">Belongs to the TonB-dependent receptor family.</text>
</comment>
<dbReference type="Pfam" id="PF00593">
    <property type="entry name" value="TonB_dep_Rec_b-barrel"/>
    <property type="match status" value="1"/>
</dbReference>
<dbReference type="NCBIfam" id="TIGR04057">
    <property type="entry name" value="SusC_RagA_signa"/>
    <property type="match status" value="1"/>
</dbReference>
<keyword evidence="5 9" id="KW-0798">TonB box</keyword>
<dbReference type="PROSITE" id="PS52016">
    <property type="entry name" value="TONB_DEPENDENT_REC_3"/>
    <property type="match status" value="1"/>
</dbReference>
<keyword evidence="3 8" id="KW-1134">Transmembrane beta strand</keyword>
<dbReference type="InterPro" id="IPR000531">
    <property type="entry name" value="Beta-barrel_TonB"/>
</dbReference>
<dbReference type="SUPFAM" id="SSF56935">
    <property type="entry name" value="Porins"/>
    <property type="match status" value="1"/>
</dbReference>
<feature type="domain" description="TonB-dependent receptor plug" evidence="11">
    <location>
        <begin position="223"/>
        <end position="327"/>
    </location>
</feature>
<keyword evidence="13" id="KW-1185">Reference proteome</keyword>
<proteinExistence type="inferred from homology"/>
<evidence type="ECO:0000256" key="3">
    <source>
        <dbReference type="ARBA" id="ARBA00022452"/>
    </source>
</evidence>
<protein>
    <submittedName>
        <fullName evidence="12">TonB-linked outer membrane protein, SusC/RagA family</fullName>
    </submittedName>
</protein>
<evidence type="ECO:0000256" key="7">
    <source>
        <dbReference type="ARBA" id="ARBA00023237"/>
    </source>
</evidence>
<dbReference type="Gene3D" id="2.170.130.10">
    <property type="entry name" value="TonB-dependent receptor, plug domain"/>
    <property type="match status" value="1"/>
</dbReference>
<keyword evidence="7 8" id="KW-0998">Cell outer membrane</keyword>
<gene>
    <name evidence="12" type="ORF">SAMN06265377_2272</name>
</gene>
<dbReference type="InterPro" id="IPR008969">
    <property type="entry name" value="CarboxyPept-like_regulatory"/>
</dbReference>
<dbReference type="Gene3D" id="2.40.170.20">
    <property type="entry name" value="TonB-dependent receptor, beta-barrel domain"/>
    <property type="match status" value="1"/>
</dbReference>
<evidence type="ECO:0000259" key="11">
    <source>
        <dbReference type="Pfam" id="PF07715"/>
    </source>
</evidence>
<dbReference type="AlphaFoldDB" id="A0A285MTJ3"/>
<evidence type="ECO:0000256" key="2">
    <source>
        <dbReference type="ARBA" id="ARBA00022448"/>
    </source>
</evidence>
<evidence type="ECO:0000256" key="8">
    <source>
        <dbReference type="PROSITE-ProRule" id="PRU01360"/>
    </source>
</evidence>
<evidence type="ECO:0000313" key="13">
    <source>
        <dbReference type="Proteomes" id="UP000219048"/>
    </source>
</evidence>
<dbReference type="SUPFAM" id="SSF49464">
    <property type="entry name" value="Carboxypeptidase regulatory domain-like"/>
    <property type="match status" value="1"/>
</dbReference>